<dbReference type="AlphaFoldDB" id="A0A286UIQ5"/>
<dbReference type="EMBL" id="NBII01000004">
    <property type="protein sequence ID" value="PAV19491.1"/>
    <property type="molecule type" value="Genomic_DNA"/>
</dbReference>
<dbReference type="STRING" id="2282107.A0A286UIQ5"/>
<keyword evidence="5" id="KW-1185">Reference proteome</keyword>
<dbReference type="OrthoDB" id="429813at2759"/>
<evidence type="ECO:0000256" key="1">
    <source>
        <dbReference type="ARBA" id="ARBA00022450"/>
    </source>
</evidence>
<proteinExistence type="predicted"/>
<dbReference type="InterPro" id="IPR051414">
    <property type="entry name" value="Adenylate-forming_Reductase"/>
</dbReference>
<dbReference type="Proteomes" id="UP000217199">
    <property type="component" value="Unassembled WGS sequence"/>
</dbReference>
<evidence type="ECO:0000259" key="3">
    <source>
        <dbReference type="Pfam" id="PF00501"/>
    </source>
</evidence>
<dbReference type="Pfam" id="PF00501">
    <property type="entry name" value="AMP-binding"/>
    <property type="match status" value="1"/>
</dbReference>
<dbReference type="PANTHER" id="PTHR43439">
    <property type="entry name" value="PHENYLACETATE-COENZYME A LIGASE"/>
    <property type="match status" value="1"/>
</dbReference>
<evidence type="ECO:0000313" key="5">
    <source>
        <dbReference type="Proteomes" id="UP000217199"/>
    </source>
</evidence>
<dbReference type="InterPro" id="IPR042099">
    <property type="entry name" value="ANL_N_sf"/>
</dbReference>
<evidence type="ECO:0000256" key="2">
    <source>
        <dbReference type="ARBA" id="ARBA00022553"/>
    </source>
</evidence>
<organism evidence="4 5">
    <name type="scientific">Pyrrhoderma noxium</name>
    <dbReference type="NCBI Taxonomy" id="2282107"/>
    <lineage>
        <taxon>Eukaryota</taxon>
        <taxon>Fungi</taxon>
        <taxon>Dikarya</taxon>
        <taxon>Basidiomycota</taxon>
        <taxon>Agaricomycotina</taxon>
        <taxon>Agaricomycetes</taxon>
        <taxon>Hymenochaetales</taxon>
        <taxon>Hymenochaetaceae</taxon>
        <taxon>Pyrrhoderma</taxon>
    </lineage>
</organism>
<gene>
    <name evidence="4" type="ORF">PNOK_0442500</name>
</gene>
<dbReference type="Gene3D" id="3.40.50.12780">
    <property type="entry name" value="N-terminal domain of ligase-like"/>
    <property type="match status" value="1"/>
</dbReference>
<dbReference type="InParanoid" id="A0A286UIQ5"/>
<accession>A0A286UIQ5</accession>
<sequence>MIMIDKTIYKRVLAVDCNYKWLPIEPLPPNQALSSGTFRPPPLDGSLTLPEIYDWHLEHSPEHQLFVYTDSFGIEHEVNWRDGARGIFNVSREIRRRVRLPANRIGSPPTVVAILSTADTFTYFMVISGIIRSGYTVFPISPRNSPSAVAHFLRKVSVTHIILGEDEAIVDLYSDSLKILDDGPALQIKTSMMLDFENIFQNLHDASPPNLEVAFDLDCLALIIHSSGTTAFPKLVPYTHYKALQLSCTPYFGEQDMCGLSPKAIITSAKLTRSELVFCISTHVEAWSKDEECMEFLSSTRGILYGGGLLYQKHGDALSEKGISIHIIYGCSEIGLMSPTILKNPAGKDWNYFQIASNINGKFISDDLGNFELVIVPDRYKTPCVFNTELDGVYGYATGDLLTPHPTKPNHWKIWGRIDDQITHSTREKTNPAPLEMIVNQDSCIRAAVIFGHGRLHIGIIVEPASGHKFDPSDTRKLNEFRDKIWPSIEEMNEQAPKHSRIHKEYLLVASPTKPFLYTAKNTACS</sequence>
<evidence type="ECO:0000313" key="4">
    <source>
        <dbReference type="EMBL" id="PAV19491.1"/>
    </source>
</evidence>
<name>A0A286UIQ5_9AGAM</name>
<comment type="caution">
    <text evidence="4">The sequence shown here is derived from an EMBL/GenBank/DDBJ whole genome shotgun (WGS) entry which is preliminary data.</text>
</comment>
<dbReference type="PANTHER" id="PTHR43439:SF2">
    <property type="entry name" value="ENZYME, PUTATIVE (JCVI)-RELATED"/>
    <property type="match status" value="1"/>
</dbReference>
<keyword evidence="2" id="KW-0597">Phosphoprotein</keyword>
<dbReference type="SUPFAM" id="SSF56801">
    <property type="entry name" value="Acetyl-CoA synthetase-like"/>
    <property type="match status" value="1"/>
</dbReference>
<feature type="domain" description="AMP-dependent synthetase/ligase" evidence="3">
    <location>
        <begin position="119"/>
        <end position="249"/>
    </location>
</feature>
<protein>
    <submittedName>
        <fullName evidence="4">Acetyl-synthetase</fullName>
    </submittedName>
</protein>
<reference evidence="4 5" key="1">
    <citation type="journal article" date="2017" name="Mol. Ecol.">
        <title>Comparative and population genomic landscape of Phellinus noxius: A hypervariable fungus causing root rot in trees.</title>
        <authorList>
            <person name="Chung C.L."/>
            <person name="Lee T.J."/>
            <person name="Akiba M."/>
            <person name="Lee H.H."/>
            <person name="Kuo T.H."/>
            <person name="Liu D."/>
            <person name="Ke H.M."/>
            <person name="Yokoi T."/>
            <person name="Roa M.B."/>
            <person name="Lu M.J."/>
            <person name="Chang Y.Y."/>
            <person name="Ann P.J."/>
            <person name="Tsai J.N."/>
            <person name="Chen C.Y."/>
            <person name="Tzean S.S."/>
            <person name="Ota Y."/>
            <person name="Hattori T."/>
            <person name="Sahashi N."/>
            <person name="Liou R.F."/>
            <person name="Kikuchi T."/>
            <person name="Tsai I.J."/>
        </authorList>
    </citation>
    <scope>NUCLEOTIDE SEQUENCE [LARGE SCALE GENOMIC DNA]</scope>
    <source>
        <strain evidence="4 5">FFPRI411160</strain>
    </source>
</reference>
<keyword evidence="1" id="KW-0596">Phosphopantetheine</keyword>
<dbReference type="Pfam" id="PF23562">
    <property type="entry name" value="AMP-binding_C_3"/>
    <property type="match status" value="1"/>
</dbReference>
<dbReference type="InterPro" id="IPR000873">
    <property type="entry name" value="AMP-dep_synth/lig_dom"/>
</dbReference>